<proteinExistence type="predicted"/>
<evidence type="ECO:0000313" key="1">
    <source>
        <dbReference type="EMBL" id="KAK7891537.1"/>
    </source>
</evidence>
<reference evidence="2" key="1">
    <citation type="submission" date="2024-04" db="EMBL/GenBank/DDBJ databases">
        <title>Salinicola lusitanus LLJ914,a marine bacterium isolated from the Okinawa Trough.</title>
        <authorList>
            <person name="Li J."/>
        </authorList>
    </citation>
    <scope>NUCLEOTIDE SEQUENCE [LARGE SCALE GENOMIC DNA]</scope>
</reference>
<sequence>MGWRHGEGDGGVIGEAKYGEEVVEMRGRGRGTRGGMRVVGRMRELMQHVTAAVETS</sequence>
<gene>
    <name evidence="1" type="ORF">WMY93_023500</name>
</gene>
<accession>A0AAW0N8W9</accession>
<dbReference type="EMBL" id="JBBPFD010000017">
    <property type="protein sequence ID" value="KAK7891537.1"/>
    <property type="molecule type" value="Genomic_DNA"/>
</dbReference>
<protein>
    <recommendedName>
        <fullName evidence="3">G-patch domain-containing protein</fullName>
    </recommendedName>
</protein>
<comment type="caution">
    <text evidence="1">The sequence shown here is derived from an EMBL/GenBank/DDBJ whole genome shotgun (WGS) entry which is preliminary data.</text>
</comment>
<dbReference type="Proteomes" id="UP001460270">
    <property type="component" value="Unassembled WGS sequence"/>
</dbReference>
<keyword evidence="2" id="KW-1185">Reference proteome</keyword>
<organism evidence="1 2">
    <name type="scientific">Mugilogobius chulae</name>
    <name type="common">yellowstripe goby</name>
    <dbReference type="NCBI Taxonomy" id="88201"/>
    <lineage>
        <taxon>Eukaryota</taxon>
        <taxon>Metazoa</taxon>
        <taxon>Chordata</taxon>
        <taxon>Craniata</taxon>
        <taxon>Vertebrata</taxon>
        <taxon>Euteleostomi</taxon>
        <taxon>Actinopterygii</taxon>
        <taxon>Neopterygii</taxon>
        <taxon>Teleostei</taxon>
        <taxon>Neoteleostei</taxon>
        <taxon>Acanthomorphata</taxon>
        <taxon>Gobiaria</taxon>
        <taxon>Gobiiformes</taxon>
        <taxon>Gobioidei</taxon>
        <taxon>Gobiidae</taxon>
        <taxon>Gobionellinae</taxon>
        <taxon>Mugilogobius</taxon>
    </lineage>
</organism>
<evidence type="ECO:0000313" key="2">
    <source>
        <dbReference type="Proteomes" id="UP001460270"/>
    </source>
</evidence>
<evidence type="ECO:0008006" key="3">
    <source>
        <dbReference type="Google" id="ProtNLM"/>
    </source>
</evidence>
<dbReference type="AlphaFoldDB" id="A0AAW0N8W9"/>
<name>A0AAW0N8W9_9GOBI</name>